<accession>S8AYQ9</accession>
<evidence type="ECO:0000313" key="1">
    <source>
        <dbReference type="EMBL" id="EPS31548.1"/>
    </source>
</evidence>
<protein>
    <submittedName>
        <fullName evidence="1">Uncharacterized protein</fullName>
    </submittedName>
</protein>
<proteinExistence type="predicted"/>
<dbReference type="AlphaFoldDB" id="S8AYQ9"/>
<dbReference type="EMBL" id="KB644413">
    <property type="protein sequence ID" value="EPS31548.1"/>
    <property type="molecule type" value="Genomic_DNA"/>
</dbReference>
<keyword evidence="2" id="KW-1185">Reference proteome</keyword>
<dbReference type="HOGENOM" id="CLU_1971299_0_0_1"/>
<organism evidence="1 2">
    <name type="scientific">Penicillium oxalicum (strain 114-2 / CGMCC 5302)</name>
    <name type="common">Penicillium decumbens</name>
    <dbReference type="NCBI Taxonomy" id="933388"/>
    <lineage>
        <taxon>Eukaryota</taxon>
        <taxon>Fungi</taxon>
        <taxon>Dikarya</taxon>
        <taxon>Ascomycota</taxon>
        <taxon>Pezizomycotina</taxon>
        <taxon>Eurotiomycetes</taxon>
        <taxon>Eurotiomycetidae</taxon>
        <taxon>Eurotiales</taxon>
        <taxon>Aspergillaceae</taxon>
        <taxon>Penicillium</taxon>
    </lineage>
</organism>
<sequence length="127" mass="14255">MYVSHQNTLLSHSFSPLPPPPPSFSLCESSHVHPTDKTPLVLESPLPQRIRTFMEPVTISLEILGVLLQQTLSRCCSFPVLLPFSGRTCEKRRSTSIEKTTWVDPMLVGVTATSLYLHWIKGHNKSD</sequence>
<dbReference type="Proteomes" id="UP000019376">
    <property type="component" value="Unassembled WGS sequence"/>
</dbReference>
<reference evidence="1 2" key="1">
    <citation type="journal article" date="2013" name="PLoS ONE">
        <title>Genomic and secretomic analyses reveal unique features of the lignocellulolytic enzyme system of Penicillium decumbens.</title>
        <authorList>
            <person name="Liu G."/>
            <person name="Zhang L."/>
            <person name="Wei X."/>
            <person name="Zou G."/>
            <person name="Qin Y."/>
            <person name="Ma L."/>
            <person name="Li J."/>
            <person name="Zheng H."/>
            <person name="Wang S."/>
            <person name="Wang C."/>
            <person name="Xun L."/>
            <person name="Zhao G.-P."/>
            <person name="Zhou Z."/>
            <person name="Qu Y."/>
        </authorList>
    </citation>
    <scope>NUCLEOTIDE SEQUENCE [LARGE SCALE GENOMIC DNA]</scope>
    <source>
        <strain evidence="2">114-2 / CGMCC 5302</strain>
    </source>
</reference>
<name>S8AYQ9_PENO1</name>
<gene>
    <name evidence="1" type="ORF">PDE_06503</name>
</gene>
<evidence type="ECO:0000313" key="2">
    <source>
        <dbReference type="Proteomes" id="UP000019376"/>
    </source>
</evidence>